<dbReference type="InterPro" id="IPR036412">
    <property type="entry name" value="HAD-like_sf"/>
</dbReference>
<reference evidence="13 14" key="1">
    <citation type="submission" date="2018-07" db="EMBL/GenBank/DDBJ databases">
        <title>Chitinophaga K2CV101002-2 sp. nov., isolated from a monsoon evergreen broad-leaved forest soil.</title>
        <authorList>
            <person name="Lv Y."/>
        </authorList>
    </citation>
    <scope>NUCLEOTIDE SEQUENCE [LARGE SCALE GENOMIC DNA]</scope>
    <source>
        <strain evidence="13 14">GDMCC 1.1288</strain>
    </source>
</reference>
<evidence type="ECO:0000256" key="7">
    <source>
        <dbReference type="ARBA" id="ARBA00022842"/>
    </source>
</evidence>
<keyword evidence="6 12" id="KW-0378">Hydrolase</keyword>
<dbReference type="RefSeq" id="WP_116977029.1">
    <property type="nucleotide sequence ID" value="NZ_QPMM01000009.1"/>
</dbReference>
<dbReference type="Gene3D" id="3.40.50.1000">
    <property type="entry name" value="HAD superfamily/HAD-like"/>
    <property type="match status" value="1"/>
</dbReference>
<comment type="catalytic activity">
    <reaction evidence="12">
        <text>D-erythro-1-(imidazol-4-yl)glycerol 3-phosphate = 3-(imidazol-4-yl)-2-oxopropyl phosphate + H2O</text>
        <dbReference type="Rhea" id="RHEA:11040"/>
        <dbReference type="ChEBI" id="CHEBI:15377"/>
        <dbReference type="ChEBI" id="CHEBI:57766"/>
        <dbReference type="ChEBI" id="CHEBI:58278"/>
        <dbReference type="EC" id="4.2.1.19"/>
    </reaction>
</comment>
<dbReference type="PANTHER" id="PTHR23133">
    <property type="entry name" value="IMIDAZOLEGLYCEROL-PHOSPHATE DEHYDRATASE HIS7"/>
    <property type="match status" value="1"/>
</dbReference>
<dbReference type="InterPro" id="IPR006543">
    <property type="entry name" value="Histidinol-phos"/>
</dbReference>
<gene>
    <name evidence="12" type="primary">hisB</name>
    <name evidence="13" type="ORF">DVR12_17230</name>
</gene>
<dbReference type="PROSITE" id="PS00955">
    <property type="entry name" value="IGP_DEHYDRATASE_2"/>
    <property type="match status" value="1"/>
</dbReference>
<dbReference type="OrthoDB" id="9790411at2"/>
<comment type="similarity">
    <text evidence="12">In the N-terminal section; belongs to the histidinol-phosphatase family.</text>
</comment>
<accession>A0A3E1Y7Q8</accession>
<dbReference type="GO" id="GO:0000105">
    <property type="term" value="P:L-histidine biosynthetic process"/>
    <property type="evidence" value="ECO:0007669"/>
    <property type="project" value="UniProtKB-UniRule"/>
</dbReference>
<dbReference type="NCBIfam" id="NF003937">
    <property type="entry name" value="PRK05446.1"/>
    <property type="match status" value="1"/>
</dbReference>
<dbReference type="GO" id="GO:0004424">
    <property type="term" value="F:imidazoleglycerol-phosphate dehydratase activity"/>
    <property type="evidence" value="ECO:0007669"/>
    <property type="project" value="UniProtKB-UniRule"/>
</dbReference>
<evidence type="ECO:0000256" key="2">
    <source>
        <dbReference type="ARBA" id="ARBA00005047"/>
    </source>
</evidence>
<dbReference type="NCBIfam" id="NF002111">
    <property type="entry name" value="PRK00951.2-1"/>
    <property type="match status" value="1"/>
</dbReference>
<dbReference type="EC" id="3.1.3.15" evidence="12"/>
<feature type="region of interest" description="Imidazoleglycerol-phosphate dehydratase" evidence="12">
    <location>
        <begin position="188"/>
        <end position="378"/>
    </location>
</feature>
<evidence type="ECO:0000256" key="12">
    <source>
        <dbReference type="HAMAP-Rule" id="MF_01022"/>
    </source>
</evidence>
<evidence type="ECO:0000256" key="1">
    <source>
        <dbReference type="ARBA" id="ARBA00001946"/>
    </source>
</evidence>
<name>A0A3E1Y7Q8_9BACT</name>
<dbReference type="CDD" id="cd07914">
    <property type="entry name" value="IGPD"/>
    <property type="match status" value="1"/>
</dbReference>
<dbReference type="NCBIfam" id="TIGR01261">
    <property type="entry name" value="hisB_Nterm"/>
    <property type="match status" value="1"/>
</dbReference>
<comment type="pathway">
    <text evidence="12">Amino-acid biosynthesis; L-histidine biosynthesis; L-histidine from 5-phospho-alpha-D-ribose 1-diphosphate: step 8/9.</text>
</comment>
<dbReference type="GO" id="GO:0046872">
    <property type="term" value="F:metal ion binding"/>
    <property type="evidence" value="ECO:0007669"/>
    <property type="project" value="UniProtKB-KW"/>
</dbReference>
<comment type="caution">
    <text evidence="13">The sequence shown here is derived from an EMBL/GenBank/DDBJ whole genome shotgun (WGS) entry which is preliminary data.</text>
</comment>
<dbReference type="FunFam" id="3.30.230.40:FF:000003">
    <property type="entry name" value="Imidazoleglycerol-phosphate dehydratase HisB"/>
    <property type="match status" value="1"/>
</dbReference>
<dbReference type="InterPro" id="IPR005954">
    <property type="entry name" value="HisB_N"/>
</dbReference>
<keyword evidence="8 12" id="KW-0368">Histidine biosynthesis</keyword>
<dbReference type="Gene3D" id="3.30.230.40">
    <property type="entry name" value="Imidazole glycerol phosphate dehydratase, domain 1"/>
    <property type="match status" value="2"/>
</dbReference>
<keyword evidence="3 12" id="KW-0963">Cytoplasm</keyword>
<dbReference type="InterPro" id="IPR006549">
    <property type="entry name" value="HAD-SF_hydro_IIIA"/>
</dbReference>
<dbReference type="GO" id="GO:0005737">
    <property type="term" value="C:cytoplasm"/>
    <property type="evidence" value="ECO:0007669"/>
    <property type="project" value="UniProtKB-SubCell"/>
</dbReference>
<feature type="region of interest" description="Histidinol-phosphatase" evidence="12">
    <location>
        <begin position="1"/>
        <end position="187"/>
    </location>
</feature>
<dbReference type="SUPFAM" id="SSF56784">
    <property type="entry name" value="HAD-like"/>
    <property type="match status" value="1"/>
</dbReference>
<keyword evidence="5 12" id="KW-0479">Metal-binding</keyword>
<evidence type="ECO:0000256" key="11">
    <source>
        <dbReference type="ARBA" id="ARBA00049158"/>
    </source>
</evidence>
<keyword evidence="7 12" id="KW-0460">Magnesium</keyword>
<organism evidence="13 14">
    <name type="scientific">Chitinophaga silvatica</name>
    <dbReference type="NCBI Taxonomy" id="2282649"/>
    <lineage>
        <taxon>Bacteria</taxon>
        <taxon>Pseudomonadati</taxon>
        <taxon>Bacteroidota</taxon>
        <taxon>Chitinophagia</taxon>
        <taxon>Chitinophagales</taxon>
        <taxon>Chitinophagaceae</taxon>
        <taxon>Chitinophaga</taxon>
    </lineage>
</organism>
<keyword evidence="9 12" id="KW-0456">Lyase</keyword>
<evidence type="ECO:0000256" key="5">
    <source>
        <dbReference type="ARBA" id="ARBA00022723"/>
    </source>
</evidence>
<dbReference type="NCBIfam" id="TIGR01656">
    <property type="entry name" value="Histidinol-ppas"/>
    <property type="match status" value="1"/>
</dbReference>
<feature type="active site" description="Nucleophile" evidence="12">
    <location>
        <position position="8"/>
    </location>
</feature>
<dbReference type="InterPro" id="IPR023214">
    <property type="entry name" value="HAD_sf"/>
</dbReference>
<dbReference type="SUPFAM" id="SSF54211">
    <property type="entry name" value="Ribosomal protein S5 domain 2-like"/>
    <property type="match status" value="2"/>
</dbReference>
<dbReference type="NCBIfam" id="NF002114">
    <property type="entry name" value="PRK00951.2-4"/>
    <property type="match status" value="1"/>
</dbReference>
<dbReference type="Proteomes" id="UP000260644">
    <property type="component" value="Unassembled WGS sequence"/>
</dbReference>
<dbReference type="InterPro" id="IPR000807">
    <property type="entry name" value="ImidazoleglycerolP_deHydtase"/>
</dbReference>
<feature type="active site" description="Proton donor" evidence="12">
    <location>
        <position position="10"/>
    </location>
</feature>
<feature type="binding site" evidence="12">
    <location>
        <position position="129"/>
    </location>
    <ligand>
        <name>Mg(2+)</name>
        <dbReference type="ChEBI" id="CHEBI:18420"/>
    </ligand>
</feature>
<comment type="subcellular location">
    <subcellularLocation>
        <location evidence="12">Cytoplasm</location>
    </subcellularLocation>
</comment>
<evidence type="ECO:0000256" key="3">
    <source>
        <dbReference type="ARBA" id="ARBA00022490"/>
    </source>
</evidence>
<evidence type="ECO:0000256" key="4">
    <source>
        <dbReference type="ARBA" id="ARBA00022605"/>
    </source>
</evidence>
<dbReference type="AlphaFoldDB" id="A0A3E1Y7Q8"/>
<dbReference type="InterPro" id="IPR020566">
    <property type="entry name" value="His_synth_bifunc_HisB"/>
</dbReference>
<protein>
    <recommendedName>
        <fullName evidence="12">Histidine biosynthesis bifunctional protein HisB</fullName>
    </recommendedName>
    <domain>
        <recommendedName>
            <fullName evidence="12">Histidinol-phosphatase</fullName>
            <ecNumber evidence="12">3.1.3.15</ecNumber>
        </recommendedName>
    </domain>
    <domain>
        <recommendedName>
            <fullName evidence="12">Imidazoleglycerol-phosphate dehydratase</fullName>
            <shortName evidence="12">IGPD</shortName>
            <ecNumber evidence="12">4.2.1.19</ecNumber>
        </recommendedName>
    </domain>
</protein>
<evidence type="ECO:0000256" key="10">
    <source>
        <dbReference type="ARBA" id="ARBA00023268"/>
    </source>
</evidence>
<dbReference type="HAMAP" id="MF_00076">
    <property type="entry name" value="HisB"/>
    <property type="match status" value="1"/>
</dbReference>
<evidence type="ECO:0000256" key="8">
    <source>
        <dbReference type="ARBA" id="ARBA00023102"/>
    </source>
</evidence>
<evidence type="ECO:0000313" key="14">
    <source>
        <dbReference type="Proteomes" id="UP000260644"/>
    </source>
</evidence>
<keyword evidence="14" id="KW-1185">Reference proteome</keyword>
<comment type="pathway">
    <text evidence="2 12">Amino-acid biosynthesis; L-histidine biosynthesis; L-histidine from 5-phospho-alpha-D-ribose 1-diphosphate: step 6/9.</text>
</comment>
<dbReference type="PROSITE" id="PS00954">
    <property type="entry name" value="IGP_DEHYDRATASE_1"/>
    <property type="match status" value="1"/>
</dbReference>
<proteinExistence type="inferred from homology"/>
<dbReference type="NCBIfam" id="TIGR01662">
    <property type="entry name" value="HAD-SF-IIIA"/>
    <property type="match status" value="1"/>
</dbReference>
<dbReference type="PANTHER" id="PTHR23133:SF2">
    <property type="entry name" value="IMIDAZOLEGLYCEROL-PHOSPHATE DEHYDRATASE"/>
    <property type="match status" value="1"/>
</dbReference>
<dbReference type="InterPro" id="IPR038494">
    <property type="entry name" value="IGPD_sf"/>
</dbReference>
<comment type="similarity">
    <text evidence="12">In the C-terminal section; belongs to the imidazoleglycerol-phosphate dehydratase family.</text>
</comment>
<keyword evidence="4 12" id="KW-0028">Amino-acid biosynthesis</keyword>
<evidence type="ECO:0000256" key="6">
    <source>
        <dbReference type="ARBA" id="ARBA00022801"/>
    </source>
</evidence>
<evidence type="ECO:0000313" key="13">
    <source>
        <dbReference type="EMBL" id="RFS21082.1"/>
    </source>
</evidence>
<evidence type="ECO:0000256" key="9">
    <source>
        <dbReference type="ARBA" id="ARBA00023239"/>
    </source>
</evidence>
<dbReference type="GO" id="GO:0004401">
    <property type="term" value="F:histidinol-phosphatase activity"/>
    <property type="evidence" value="ECO:0007669"/>
    <property type="project" value="UniProtKB-UniRule"/>
</dbReference>
<comment type="catalytic activity">
    <reaction evidence="11 12">
        <text>L-histidinol phosphate + H2O = L-histidinol + phosphate</text>
        <dbReference type="Rhea" id="RHEA:14465"/>
        <dbReference type="ChEBI" id="CHEBI:15377"/>
        <dbReference type="ChEBI" id="CHEBI:43474"/>
        <dbReference type="ChEBI" id="CHEBI:57699"/>
        <dbReference type="ChEBI" id="CHEBI:57980"/>
        <dbReference type="EC" id="3.1.3.15"/>
    </reaction>
</comment>
<comment type="caution">
    <text evidence="12">Lacks conserved residue(s) required for the propagation of feature annotation.</text>
</comment>
<dbReference type="Pfam" id="PF00475">
    <property type="entry name" value="IGPD"/>
    <property type="match status" value="1"/>
</dbReference>
<sequence>MKRVLFIDRDGTLIKEVPPTYQIDSLEKVEFYPKVFVNMARIAAELDYELAIVTNQDGLGTASFPEDTFWPAQNFIMKSFENEGVKFDEVFIDRSLPADNAPTRKPRTGMLTKYLNGDYDLANSFVIGDRITDVELAKNLGAKAIWLNEGTGLGGAEISDSVAMLKEVIALESTDWNRIYEFLKLGLRTTTHIRKTNETDISISLNLDGTGKANIHTGLGFFDHMLDQIARHGSIDLNITAKGDLHIDEHHTIEDTGIALGEAIAKALGDKRGIERYGFCLPMDDCLAQAAIDFGGRNWLVWDAEFRREKIGEMPTEMFYHFFKSFSDGAKANLNIKAEGENEHHKIEAIFKVFAKAIKMSVKRNPYNMQLPSTKGVL</sequence>
<dbReference type="InterPro" id="IPR020568">
    <property type="entry name" value="Ribosomal_Su5_D2-typ_SF"/>
</dbReference>
<feature type="binding site" evidence="12">
    <location>
        <position position="8"/>
    </location>
    <ligand>
        <name>Mg(2+)</name>
        <dbReference type="ChEBI" id="CHEBI:18420"/>
    </ligand>
</feature>
<comment type="cofactor">
    <cofactor evidence="1 12">
        <name>Mg(2+)</name>
        <dbReference type="ChEBI" id="CHEBI:18420"/>
    </cofactor>
</comment>
<feature type="binding site" evidence="12">
    <location>
        <position position="10"/>
    </location>
    <ligand>
        <name>Mg(2+)</name>
        <dbReference type="ChEBI" id="CHEBI:18420"/>
    </ligand>
</feature>
<dbReference type="HAMAP" id="MF_01022">
    <property type="entry name" value="Bifunc_HisB"/>
    <property type="match status" value="1"/>
</dbReference>
<dbReference type="EC" id="4.2.1.19" evidence="12"/>
<dbReference type="FunFam" id="3.30.230.40:FF:000001">
    <property type="entry name" value="Imidazoleglycerol-phosphate dehydratase HisB"/>
    <property type="match status" value="1"/>
</dbReference>
<dbReference type="EMBL" id="QPMM01000009">
    <property type="protein sequence ID" value="RFS21082.1"/>
    <property type="molecule type" value="Genomic_DNA"/>
</dbReference>
<dbReference type="InterPro" id="IPR020565">
    <property type="entry name" value="ImidazoleglycerP_deHydtase_CS"/>
</dbReference>
<keyword evidence="10 12" id="KW-0511">Multifunctional enzyme</keyword>
<dbReference type="UniPathway" id="UPA00031">
    <property type="reaction ID" value="UER00011"/>
</dbReference>
<dbReference type="Pfam" id="PF13242">
    <property type="entry name" value="Hydrolase_like"/>
    <property type="match status" value="1"/>
</dbReference>